<reference evidence="2" key="2">
    <citation type="submission" date="2019-07" db="EMBL/GenBank/DDBJ databases">
        <authorList>
            <person name="Yang Y."/>
            <person name="Bocs S."/>
            <person name="Baudouin L."/>
        </authorList>
    </citation>
    <scope>NUCLEOTIDE SEQUENCE</scope>
    <source>
        <tissue evidence="2">Spear leaf of Hainan Tall coconut</tissue>
    </source>
</reference>
<protein>
    <submittedName>
        <fullName evidence="2">Uncharacterized protein</fullName>
    </submittedName>
</protein>
<accession>A0A8K0HVV3</accession>
<evidence type="ECO:0000313" key="3">
    <source>
        <dbReference type="Proteomes" id="UP000797356"/>
    </source>
</evidence>
<feature type="transmembrane region" description="Helical" evidence="1">
    <location>
        <begin position="12"/>
        <end position="31"/>
    </location>
</feature>
<keyword evidence="1" id="KW-0472">Membrane</keyword>
<dbReference type="Proteomes" id="UP000797356">
    <property type="component" value="Chromosome 1"/>
</dbReference>
<name>A0A8K0HVV3_COCNU</name>
<keyword evidence="1" id="KW-1133">Transmembrane helix</keyword>
<organism evidence="2 3">
    <name type="scientific">Cocos nucifera</name>
    <name type="common">Coconut palm</name>
    <dbReference type="NCBI Taxonomy" id="13894"/>
    <lineage>
        <taxon>Eukaryota</taxon>
        <taxon>Viridiplantae</taxon>
        <taxon>Streptophyta</taxon>
        <taxon>Embryophyta</taxon>
        <taxon>Tracheophyta</taxon>
        <taxon>Spermatophyta</taxon>
        <taxon>Magnoliopsida</taxon>
        <taxon>Liliopsida</taxon>
        <taxon>Arecaceae</taxon>
        <taxon>Arecoideae</taxon>
        <taxon>Cocoseae</taxon>
        <taxon>Attaleinae</taxon>
        <taxon>Cocos</taxon>
    </lineage>
</organism>
<keyword evidence="3" id="KW-1185">Reference proteome</keyword>
<dbReference type="EMBL" id="CM017872">
    <property type="protein sequence ID" value="KAG1327108.1"/>
    <property type="molecule type" value="Genomic_DNA"/>
</dbReference>
<sequence length="54" mass="6585">MSTLISKQANKKILCFLPKFLYNVIWLFLYFDLRCKALNAKLKIHFRQQRKKHS</sequence>
<keyword evidence="1" id="KW-0812">Transmembrane</keyword>
<evidence type="ECO:0000256" key="1">
    <source>
        <dbReference type="SAM" id="Phobius"/>
    </source>
</evidence>
<proteinExistence type="predicted"/>
<gene>
    <name evidence="2" type="ORF">COCNU_01G010420</name>
</gene>
<evidence type="ECO:0000313" key="2">
    <source>
        <dbReference type="EMBL" id="KAG1327108.1"/>
    </source>
</evidence>
<dbReference type="AlphaFoldDB" id="A0A8K0HVV3"/>
<comment type="caution">
    <text evidence="2">The sequence shown here is derived from an EMBL/GenBank/DDBJ whole genome shotgun (WGS) entry which is preliminary data.</text>
</comment>
<reference evidence="2" key="1">
    <citation type="journal article" date="2017" name="Gigascience">
        <title>The genome draft of coconut (Cocos nucifera).</title>
        <authorList>
            <person name="Xiao Y."/>
            <person name="Xu P."/>
            <person name="Fan H."/>
            <person name="Baudouin L."/>
            <person name="Xia W."/>
            <person name="Bocs S."/>
            <person name="Xu J."/>
            <person name="Li Q."/>
            <person name="Guo A."/>
            <person name="Zhou L."/>
            <person name="Li J."/>
            <person name="Wu Y."/>
            <person name="Ma Z."/>
            <person name="Armero A."/>
            <person name="Issali A.E."/>
            <person name="Liu N."/>
            <person name="Peng M."/>
            <person name="Yang Y."/>
        </authorList>
    </citation>
    <scope>NUCLEOTIDE SEQUENCE</scope>
    <source>
        <tissue evidence="2">Spear leaf of Hainan Tall coconut</tissue>
    </source>
</reference>